<keyword evidence="2" id="KW-1133">Transmembrane helix</keyword>
<proteinExistence type="predicted"/>
<feature type="compositionally biased region" description="Basic and acidic residues" evidence="1">
    <location>
        <begin position="182"/>
        <end position="199"/>
    </location>
</feature>
<feature type="compositionally biased region" description="Acidic residues" evidence="1">
    <location>
        <begin position="268"/>
        <end position="277"/>
    </location>
</feature>
<gene>
    <name evidence="3" type="ORF">AB6A40_001050</name>
</gene>
<evidence type="ECO:0000313" key="4">
    <source>
        <dbReference type="Proteomes" id="UP001608902"/>
    </source>
</evidence>
<feature type="compositionally biased region" description="Basic residues" evidence="1">
    <location>
        <begin position="106"/>
        <end position="132"/>
    </location>
</feature>
<evidence type="ECO:0008006" key="5">
    <source>
        <dbReference type="Google" id="ProtNLM"/>
    </source>
</evidence>
<feature type="transmembrane region" description="Helical" evidence="2">
    <location>
        <begin position="24"/>
        <end position="43"/>
    </location>
</feature>
<accession>A0ABD6E5H9</accession>
<evidence type="ECO:0000313" key="3">
    <source>
        <dbReference type="EMBL" id="MFH4974341.1"/>
    </source>
</evidence>
<evidence type="ECO:0000256" key="1">
    <source>
        <dbReference type="SAM" id="MobiDB-lite"/>
    </source>
</evidence>
<organism evidence="3 4">
    <name type="scientific">Gnathostoma spinigerum</name>
    <dbReference type="NCBI Taxonomy" id="75299"/>
    <lineage>
        <taxon>Eukaryota</taxon>
        <taxon>Metazoa</taxon>
        <taxon>Ecdysozoa</taxon>
        <taxon>Nematoda</taxon>
        <taxon>Chromadorea</taxon>
        <taxon>Rhabditida</taxon>
        <taxon>Spirurina</taxon>
        <taxon>Gnathostomatomorpha</taxon>
        <taxon>Gnathostomatoidea</taxon>
        <taxon>Gnathostomatidae</taxon>
        <taxon>Gnathostoma</taxon>
    </lineage>
</organism>
<feature type="transmembrane region" description="Helical" evidence="2">
    <location>
        <begin position="55"/>
        <end position="74"/>
    </location>
</feature>
<feature type="compositionally biased region" description="Basic and acidic residues" evidence="1">
    <location>
        <begin position="242"/>
        <end position="267"/>
    </location>
</feature>
<comment type="caution">
    <text evidence="3">The sequence shown here is derived from an EMBL/GenBank/DDBJ whole genome shotgun (WGS) entry which is preliminary data.</text>
</comment>
<feature type="compositionally biased region" description="Basic residues" evidence="1">
    <location>
        <begin position="164"/>
        <end position="181"/>
    </location>
</feature>
<evidence type="ECO:0000256" key="2">
    <source>
        <dbReference type="SAM" id="Phobius"/>
    </source>
</evidence>
<reference evidence="3 4" key="1">
    <citation type="submission" date="2024-08" db="EMBL/GenBank/DDBJ databases">
        <title>Gnathostoma spinigerum genome.</title>
        <authorList>
            <person name="Gonzalez-Bertolin B."/>
            <person name="Monzon S."/>
            <person name="Zaballos A."/>
            <person name="Jimenez P."/>
            <person name="Dekumyoy P."/>
            <person name="Varona S."/>
            <person name="Cuesta I."/>
            <person name="Sumanam S."/>
            <person name="Adisakwattana P."/>
            <person name="Gasser R.B."/>
            <person name="Hernandez-Gonzalez A."/>
            <person name="Young N.D."/>
            <person name="Perteguer M.J."/>
        </authorList>
    </citation>
    <scope>NUCLEOTIDE SEQUENCE [LARGE SCALE GENOMIC DNA]</scope>
    <source>
        <strain evidence="3">AL3</strain>
        <tissue evidence="3">Liver</tissue>
    </source>
</reference>
<feature type="compositionally biased region" description="Basic and acidic residues" evidence="1">
    <location>
        <begin position="139"/>
        <end position="163"/>
    </location>
</feature>
<feature type="compositionally biased region" description="Basic and acidic residues" evidence="1">
    <location>
        <begin position="223"/>
        <end position="236"/>
    </location>
</feature>
<dbReference type="AlphaFoldDB" id="A0ABD6E5H9"/>
<feature type="compositionally biased region" description="Basic residues" evidence="1">
    <location>
        <begin position="213"/>
        <end position="222"/>
    </location>
</feature>
<keyword evidence="2" id="KW-0472">Membrane</keyword>
<dbReference type="Proteomes" id="UP001608902">
    <property type="component" value="Unassembled WGS sequence"/>
</dbReference>
<protein>
    <recommendedName>
        <fullName evidence="5">Histidine-rich glycoprotein-like</fullName>
    </recommendedName>
</protein>
<name>A0ABD6E5H9_9BILA</name>
<keyword evidence="4" id="KW-1185">Reference proteome</keyword>
<dbReference type="EMBL" id="JBGFUD010000353">
    <property type="protein sequence ID" value="MFH4974341.1"/>
    <property type="molecule type" value="Genomic_DNA"/>
</dbReference>
<feature type="region of interest" description="Disordered" evidence="1">
    <location>
        <begin position="106"/>
        <end position="277"/>
    </location>
</feature>
<keyword evidence="2" id="KW-0812">Transmembrane</keyword>
<sequence length="277" mass="32593">MHFFHFISNASYVHRSIIRSYRHLNLYFTCLFITCLHHSYLLLHAQFTLNVSMKTILRIFFSVFVFAAVVLCIAEEVGKNRGSREQHSVLLSVGDAKNAEIDAVKHRLHRDRHRRHHSPHGGHHRTHHRPSHHQPPYRSSEDHSHHNETSAESDSAKDSSPELRHHRSLGCHHHRHHHHKHFEHDSGTADEESHERYLSSDDTSNGGHDVKRGYKNKHRKGKRTENFREESYEKGDHRRTREHREKSGKDNGRESSHDMQKKSHKNESEEEEDISSQ</sequence>